<evidence type="ECO:0000313" key="3">
    <source>
        <dbReference type="Proteomes" id="UP000006852"/>
    </source>
</evidence>
<keyword evidence="1" id="KW-1133">Transmembrane helix</keyword>
<sequence>MKKNEKETAILIAVCAFISLLILSPFMFFLLSNEHKTETVYSNYMTIKNKYTKVKPAEKEAFAILGGISYLNFTEQNS</sequence>
<proteinExistence type="predicted"/>
<dbReference type="GeneID" id="302998868"/>
<feature type="transmembrane region" description="Helical" evidence="1">
    <location>
        <begin position="9"/>
        <end position="31"/>
    </location>
</feature>
<dbReference type="HOGENOM" id="CLU_2621009_0_0_12"/>
<dbReference type="AlphaFoldDB" id="F2NT22"/>
<dbReference type="Proteomes" id="UP000006852">
    <property type="component" value="Chromosome"/>
</dbReference>
<keyword evidence="3" id="KW-1185">Reference proteome</keyword>
<reference evidence="2 3" key="1">
    <citation type="journal article" date="2011" name="Stand. Genomic Sci.">
        <title>Complete genome sequence of Treponema succinifaciens type strain (6091).</title>
        <authorList>
            <person name="Han C."/>
            <person name="Gronow S."/>
            <person name="Teshima H."/>
            <person name="Lapidus A."/>
            <person name="Nolan M."/>
            <person name="Lucas S."/>
            <person name="Hammon N."/>
            <person name="Deshpande S."/>
            <person name="Cheng J.F."/>
            <person name="Zeytun A."/>
            <person name="Tapia R."/>
            <person name="Goodwin L."/>
            <person name="Pitluck S."/>
            <person name="Liolios K."/>
            <person name="Pagani I."/>
            <person name="Ivanova N."/>
            <person name="Mavromatis K."/>
            <person name="Mikhailova N."/>
            <person name="Huntemann M."/>
            <person name="Pati A."/>
            <person name="Chen A."/>
            <person name="Palaniappan K."/>
            <person name="Land M."/>
            <person name="Hauser L."/>
            <person name="Brambilla E.M."/>
            <person name="Rohde M."/>
            <person name="Goker M."/>
            <person name="Woyke T."/>
            <person name="Bristow J."/>
            <person name="Eisen J.A."/>
            <person name="Markowitz V."/>
            <person name="Hugenholtz P."/>
            <person name="Kyrpides N.C."/>
            <person name="Klenk H.P."/>
            <person name="Detter J.C."/>
        </authorList>
    </citation>
    <scope>NUCLEOTIDE SEQUENCE [LARGE SCALE GENOMIC DNA]</scope>
    <source>
        <strain evidence="3">ATCC 33096 / DSM 2489 / 6091</strain>
    </source>
</reference>
<evidence type="ECO:0000256" key="1">
    <source>
        <dbReference type="SAM" id="Phobius"/>
    </source>
</evidence>
<organism evidence="2 3">
    <name type="scientific">Treponema succinifaciens (strain ATCC 33096 / DSM 2489 / 6091)</name>
    <dbReference type="NCBI Taxonomy" id="869209"/>
    <lineage>
        <taxon>Bacteria</taxon>
        <taxon>Pseudomonadati</taxon>
        <taxon>Spirochaetota</taxon>
        <taxon>Spirochaetia</taxon>
        <taxon>Spirochaetales</taxon>
        <taxon>Treponemataceae</taxon>
        <taxon>Treponema</taxon>
    </lineage>
</organism>
<keyword evidence="1" id="KW-0812">Transmembrane</keyword>
<accession>F2NT22</accession>
<reference evidence="3" key="2">
    <citation type="submission" date="2011-04" db="EMBL/GenBank/DDBJ databases">
        <title>The complete genome of chromosome of Treponema succinifaciens DSM 2489.</title>
        <authorList>
            <person name="Lucas S."/>
            <person name="Copeland A."/>
            <person name="Lapidus A."/>
            <person name="Bruce D."/>
            <person name="Goodwin L."/>
            <person name="Pitluck S."/>
            <person name="Peters L."/>
            <person name="Kyrpides N."/>
            <person name="Mavromatis K."/>
            <person name="Ivanova N."/>
            <person name="Ovchinnikova G."/>
            <person name="Teshima H."/>
            <person name="Detter J.C."/>
            <person name="Tapia R."/>
            <person name="Han C."/>
            <person name="Land M."/>
            <person name="Hauser L."/>
            <person name="Markowitz V."/>
            <person name="Cheng J.-F."/>
            <person name="Hugenholtz P."/>
            <person name="Woyke T."/>
            <person name="Wu D."/>
            <person name="Gronow S."/>
            <person name="Wellnitz S."/>
            <person name="Brambilla E."/>
            <person name="Klenk H.-P."/>
            <person name="Eisen J.A."/>
        </authorList>
    </citation>
    <scope>NUCLEOTIDE SEQUENCE [LARGE SCALE GENOMIC DNA]</scope>
    <source>
        <strain evidence="3">ATCC 33096 / DSM 2489 / 6091</strain>
    </source>
</reference>
<dbReference type="EMBL" id="CP002631">
    <property type="protein sequence ID" value="AEB14613.1"/>
    <property type="molecule type" value="Genomic_DNA"/>
</dbReference>
<protein>
    <submittedName>
        <fullName evidence="2">Uncharacterized protein</fullName>
    </submittedName>
</protein>
<dbReference type="STRING" id="869209.Tresu_1721"/>
<keyword evidence="1" id="KW-0472">Membrane</keyword>
<evidence type="ECO:0000313" key="2">
    <source>
        <dbReference type="EMBL" id="AEB14613.1"/>
    </source>
</evidence>
<dbReference type="RefSeq" id="WP_013701894.1">
    <property type="nucleotide sequence ID" value="NC_015385.1"/>
</dbReference>
<dbReference type="KEGG" id="tsu:Tresu_1721"/>
<name>F2NT22_TRES6</name>
<gene>
    <name evidence="2" type="ordered locus">Tresu_1721</name>
</gene>